<dbReference type="AlphaFoldDB" id="A0A7S8RHM4"/>
<dbReference type="GO" id="GO:0016787">
    <property type="term" value="F:hydrolase activity"/>
    <property type="evidence" value="ECO:0007669"/>
    <property type="project" value="UniProtKB-KW"/>
</dbReference>
<dbReference type="RefSeq" id="WP_195692583.1">
    <property type="nucleotide sequence ID" value="NZ_CP064760.1"/>
</dbReference>
<dbReference type="Proteomes" id="UP000594480">
    <property type="component" value="Chromosome"/>
</dbReference>
<dbReference type="SUPFAM" id="SSF53474">
    <property type="entry name" value="alpha/beta-Hydrolases"/>
    <property type="match status" value="1"/>
</dbReference>
<evidence type="ECO:0000313" key="3">
    <source>
        <dbReference type="Proteomes" id="UP000594480"/>
    </source>
</evidence>
<name>A0A7S8RHM4_9MICO</name>
<dbReference type="Pfam" id="PF12697">
    <property type="entry name" value="Abhydrolase_6"/>
    <property type="match status" value="1"/>
</dbReference>
<dbReference type="InterPro" id="IPR052897">
    <property type="entry name" value="Sec-Metab_Biosynth_Hydrolase"/>
</dbReference>
<proteinExistence type="predicted"/>
<accession>A0A7S8RHM4</accession>
<gene>
    <name evidence="2" type="ORF">IT882_15475</name>
</gene>
<organism evidence="2 3">
    <name type="scientific">Microbacterium schleiferi</name>
    <dbReference type="NCBI Taxonomy" id="69362"/>
    <lineage>
        <taxon>Bacteria</taxon>
        <taxon>Bacillati</taxon>
        <taxon>Actinomycetota</taxon>
        <taxon>Actinomycetes</taxon>
        <taxon>Micrococcales</taxon>
        <taxon>Microbacteriaceae</taxon>
        <taxon>Microbacterium</taxon>
    </lineage>
</organism>
<dbReference type="PANTHER" id="PTHR37017">
    <property type="entry name" value="AB HYDROLASE-1 DOMAIN-CONTAINING PROTEIN-RELATED"/>
    <property type="match status" value="1"/>
</dbReference>
<feature type="domain" description="AB hydrolase-1" evidence="1">
    <location>
        <begin position="8"/>
        <end position="236"/>
    </location>
</feature>
<dbReference type="KEGG" id="msf:IT882_15475"/>
<keyword evidence="3" id="KW-1185">Reference proteome</keyword>
<sequence length="247" mass="26788">MPTPAPSLVLVHGAWGGGWVWRRVLGPLRDAGFEVHTVTLTGDGERAHLRRPDIDLHTHIADVLGLVEMEELERVVLVGHSYGGMVVTGAAVELQQQHPGVLAGLVYVDAMFPQPGDGWGVAHPPEVAAARLAAAAEHDNALPAPNAEAGFDLSPEDAAWLNRRHVPHPFGMYRQPLDYDAALLESVPRLFVDCTDPAYPTIEPVRRLVRQEPGWQVVEIPTGHFPMVTTPLELVAHVRGFAEALPG</sequence>
<keyword evidence="2" id="KW-0378">Hydrolase</keyword>
<evidence type="ECO:0000313" key="2">
    <source>
        <dbReference type="EMBL" id="QPE04506.1"/>
    </source>
</evidence>
<protein>
    <submittedName>
        <fullName evidence="2">Alpha/beta hydrolase</fullName>
    </submittedName>
</protein>
<evidence type="ECO:0000259" key="1">
    <source>
        <dbReference type="Pfam" id="PF12697"/>
    </source>
</evidence>
<dbReference type="InterPro" id="IPR000073">
    <property type="entry name" value="AB_hydrolase_1"/>
</dbReference>
<dbReference type="EMBL" id="CP064760">
    <property type="protein sequence ID" value="QPE04506.1"/>
    <property type="molecule type" value="Genomic_DNA"/>
</dbReference>
<dbReference type="Gene3D" id="3.40.50.1820">
    <property type="entry name" value="alpha/beta hydrolase"/>
    <property type="match status" value="1"/>
</dbReference>
<dbReference type="PANTHER" id="PTHR37017:SF11">
    <property type="entry name" value="ESTERASE_LIPASE_THIOESTERASE DOMAIN-CONTAINING PROTEIN"/>
    <property type="match status" value="1"/>
</dbReference>
<dbReference type="InterPro" id="IPR029058">
    <property type="entry name" value="AB_hydrolase_fold"/>
</dbReference>
<reference evidence="2 3" key="1">
    <citation type="submission" date="2020-11" db="EMBL/GenBank/DDBJ databases">
        <title>Amino acid is mineralized and recycled by bacteria in oceanic microbiome.</title>
        <authorList>
            <person name="Zheng L.Y."/>
        </authorList>
    </citation>
    <scope>NUCLEOTIDE SEQUENCE [LARGE SCALE GENOMIC DNA]</scope>
    <source>
        <strain evidence="2 3">A32-1</strain>
    </source>
</reference>